<dbReference type="Gene3D" id="2.40.50.140">
    <property type="entry name" value="Nucleic acid-binding proteins"/>
    <property type="match status" value="1"/>
</dbReference>
<dbReference type="GO" id="GO:0003677">
    <property type="term" value="F:DNA binding"/>
    <property type="evidence" value="ECO:0007669"/>
    <property type="project" value="UniProtKB-KW"/>
</dbReference>
<evidence type="ECO:0000259" key="4">
    <source>
        <dbReference type="PROSITE" id="PS51857"/>
    </source>
</evidence>
<dbReference type="EMBL" id="QJKH01000002">
    <property type="protein sequence ID" value="PXX81080.1"/>
    <property type="molecule type" value="Genomic_DNA"/>
</dbReference>
<organism evidence="5 8">
    <name type="scientific">Dielma fastidiosa</name>
    <dbReference type="NCBI Taxonomy" id="1034346"/>
    <lineage>
        <taxon>Bacteria</taxon>
        <taxon>Bacillati</taxon>
        <taxon>Bacillota</taxon>
        <taxon>Erysipelotrichia</taxon>
        <taxon>Erysipelotrichales</taxon>
        <taxon>Erysipelotrichaceae</taxon>
        <taxon>Dielma</taxon>
    </lineage>
</organism>
<dbReference type="Pfam" id="PF00313">
    <property type="entry name" value="CSD"/>
    <property type="match status" value="1"/>
</dbReference>
<dbReference type="Proteomes" id="UP000247612">
    <property type="component" value="Unassembled WGS sequence"/>
</dbReference>
<dbReference type="PROSITE" id="PS51857">
    <property type="entry name" value="CSD_2"/>
    <property type="match status" value="1"/>
</dbReference>
<dbReference type="InterPro" id="IPR012156">
    <property type="entry name" value="Cold_shock_CspA"/>
</dbReference>
<dbReference type="SMART" id="SM00357">
    <property type="entry name" value="CSP"/>
    <property type="match status" value="1"/>
</dbReference>
<keyword evidence="7" id="KW-1185">Reference proteome</keyword>
<keyword evidence="2" id="KW-0963">Cytoplasm</keyword>
<name>A0A2V2FXU4_9FIRM</name>
<evidence type="ECO:0000313" key="7">
    <source>
        <dbReference type="Proteomes" id="UP000247612"/>
    </source>
</evidence>
<dbReference type="GO" id="GO:0003729">
    <property type="term" value="F:mRNA binding"/>
    <property type="evidence" value="ECO:0007669"/>
    <property type="project" value="TreeGrafter"/>
</dbReference>
<dbReference type="AlphaFoldDB" id="A0A2V2FXU4"/>
<dbReference type="InterPro" id="IPR012340">
    <property type="entry name" value="NA-bd_OB-fold"/>
</dbReference>
<dbReference type="GO" id="GO:0031054">
    <property type="term" value="P:pre-miRNA processing"/>
    <property type="evidence" value="ECO:0007669"/>
    <property type="project" value="TreeGrafter"/>
</dbReference>
<feature type="domain" description="CSD" evidence="4">
    <location>
        <begin position="1"/>
        <end position="64"/>
    </location>
</feature>
<evidence type="ECO:0000256" key="2">
    <source>
        <dbReference type="ARBA" id="ARBA00022490"/>
    </source>
</evidence>
<dbReference type="OrthoDB" id="9805039at2"/>
<dbReference type="InterPro" id="IPR051373">
    <property type="entry name" value="Lin-28_RNA-binding"/>
</dbReference>
<comment type="subcellular location">
    <subcellularLocation>
        <location evidence="1 3">Cytoplasm</location>
    </subcellularLocation>
</comment>
<accession>A0A2V2FXU4</accession>
<evidence type="ECO:0000256" key="3">
    <source>
        <dbReference type="RuleBase" id="RU000408"/>
    </source>
</evidence>
<gene>
    <name evidence="6" type="ORF">DES51_102199</name>
    <name evidence="5" type="ORF">MQE39_12525</name>
</gene>
<evidence type="ECO:0000313" key="6">
    <source>
        <dbReference type="EMBL" id="PXX81080.1"/>
    </source>
</evidence>
<dbReference type="PRINTS" id="PR00050">
    <property type="entry name" value="COLDSHOCK"/>
</dbReference>
<dbReference type="SUPFAM" id="SSF50249">
    <property type="entry name" value="Nucleic acid-binding proteins"/>
    <property type="match status" value="1"/>
</dbReference>
<proteinExistence type="predicted"/>
<dbReference type="RefSeq" id="WP_022938651.1">
    <property type="nucleotide sequence ID" value="NZ_BAABZA010000002.1"/>
</dbReference>
<sequence>MQGKVKMFNQEKGYGFITLEDGKDVFFHYSQLMMEGFKTIENDTPVEFEIVETDRGLQAHNIVKL</sequence>
<dbReference type="Proteomes" id="UP001276902">
    <property type="component" value="Unassembled WGS sequence"/>
</dbReference>
<evidence type="ECO:0000313" key="5">
    <source>
        <dbReference type="EMBL" id="MDY5168935.1"/>
    </source>
</evidence>
<dbReference type="InterPro" id="IPR019844">
    <property type="entry name" value="CSD_CS"/>
</dbReference>
<dbReference type="PROSITE" id="PS00352">
    <property type="entry name" value="CSD_1"/>
    <property type="match status" value="1"/>
</dbReference>
<dbReference type="GeneID" id="94441287"/>
<protein>
    <submittedName>
        <fullName evidence="5">Cold shock domain-containing protein</fullName>
    </submittedName>
    <submittedName>
        <fullName evidence="6">Putative cold-shock DNA-binding protein</fullName>
    </submittedName>
</protein>
<dbReference type="PANTHER" id="PTHR46109:SF1">
    <property type="entry name" value="PROTEIN LIN-28 HOMOLOG"/>
    <property type="match status" value="1"/>
</dbReference>
<keyword evidence="6" id="KW-0238">DNA-binding</keyword>
<reference evidence="6 7" key="1">
    <citation type="submission" date="2018-05" db="EMBL/GenBank/DDBJ databases">
        <title>Genomic Encyclopedia of Type Strains, Phase IV (KMG-IV): sequencing the most valuable type-strain genomes for metagenomic binning, comparative biology and taxonomic classification.</title>
        <authorList>
            <person name="Goeker M."/>
        </authorList>
    </citation>
    <scope>NUCLEOTIDE SEQUENCE [LARGE SCALE GENOMIC DNA]</scope>
    <source>
        <strain evidence="6 7">JC118</strain>
    </source>
</reference>
<dbReference type="InterPro" id="IPR002059">
    <property type="entry name" value="CSP_DNA-bd"/>
</dbReference>
<dbReference type="STRING" id="1034346.GCA_000313565_02365"/>
<evidence type="ECO:0000256" key="1">
    <source>
        <dbReference type="ARBA" id="ARBA00004496"/>
    </source>
</evidence>
<evidence type="ECO:0000313" key="8">
    <source>
        <dbReference type="Proteomes" id="UP001276902"/>
    </source>
</evidence>
<dbReference type="GO" id="GO:0005737">
    <property type="term" value="C:cytoplasm"/>
    <property type="evidence" value="ECO:0007669"/>
    <property type="project" value="UniProtKB-SubCell"/>
</dbReference>
<comment type="caution">
    <text evidence="5">The sequence shown here is derived from an EMBL/GenBank/DDBJ whole genome shotgun (WGS) entry which is preliminary data.</text>
</comment>
<reference evidence="5" key="2">
    <citation type="submission" date="2022-03" db="EMBL/GenBank/DDBJ databases">
        <title>First case of bacteraemia caused by Dielma fastidiosa in a patient hospitalised with diverticulitis.</title>
        <authorList>
            <person name="Forman-Ankjaer B."/>
            <person name="Hvid-Jensen F."/>
            <person name="Kobel C.M."/>
            <person name="Greve T."/>
        </authorList>
    </citation>
    <scope>NUCLEOTIDE SEQUENCE</scope>
    <source>
        <strain evidence="5">AUH_DF_2021</strain>
    </source>
</reference>
<dbReference type="PIRSF" id="PIRSF002599">
    <property type="entry name" value="Cold_shock_A"/>
    <property type="match status" value="1"/>
</dbReference>
<dbReference type="EMBL" id="JALDAW010000022">
    <property type="protein sequence ID" value="MDY5168935.1"/>
    <property type="molecule type" value="Genomic_DNA"/>
</dbReference>
<dbReference type="Gene3D" id="6.20.370.130">
    <property type="match status" value="1"/>
</dbReference>
<dbReference type="InterPro" id="IPR011129">
    <property type="entry name" value="CSD"/>
</dbReference>
<dbReference type="PANTHER" id="PTHR46109">
    <property type="entry name" value="PROTEIN LIN-28"/>
    <property type="match status" value="1"/>
</dbReference>